<keyword evidence="4 7" id="KW-0479">Metal-binding</keyword>
<dbReference type="PANTHER" id="PTHR45745:SF1">
    <property type="entry name" value="PHOSPHOGLUCOMUTASE 2B-RELATED"/>
    <property type="match status" value="1"/>
</dbReference>
<dbReference type="PRINTS" id="PR00509">
    <property type="entry name" value="PGMPMM"/>
</dbReference>
<dbReference type="Pfam" id="PF02878">
    <property type="entry name" value="PGM_PMM_I"/>
    <property type="match status" value="1"/>
</dbReference>
<evidence type="ECO:0000313" key="13">
    <source>
        <dbReference type="Proteomes" id="UP000027318"/>
    </source>
</evidence>
<dbReference type="InterPro" id="IPR016055">
    <property type="entry name" value="A-D-PHexomutase_a/b/a-I/II/III"/>
</dbReference>
<keyword evidence="13" id="KW-1185">Reference proteome</keyword>
<dbReference type="PANTHER" id="PTHR45745">
    <property type="entry name" value="PHOSPHOMANNOMUTASE 45A"/>
    <property type="match status" value="1"/>
</dbReference>
<evidence type="ECO:0000313" key="12">
    <source>
        <dbReference type="EMBL" id="KDE39254.1"/>
    </source>
</evidence>
<name>A0A063Y0M9_9GAMM</name>
<feature type="domain" description="Alpha-D-phosphohexomutase alpha/beta/alpha" evidence="11">
    <location>
        <begin position="306"/>
        <end position="423"/>
    </location>
</feature>
<dbReference type="GO" id="GO:0005975">
    <property type="term" value="P:carbohydrate metabolic process"/>
    <property type="evidence" value="ECO:0007669"/>
    <property type="project" value="InterPro"/>
</dbReference>
<evidence type="ECO:0000256" key="3">
    <source>
        <dbReference type="ARBA" id="ARBA00022553"/>
    </source>
</evidence>
<evidence type="ECO:0000259" key="9">
    <source>
        <dbReference type="Pfam" id="PF02878"/>
    </source>
</evidence>
<dbReference type="SUPFAM" id="SSF53738">
    <property type="entry name" value="Phosphoglucomutase, first 3 domains"/>
    <property type="match status" value="3"/>
</dbReference>
<dbReference type="InterPro" id="IPR005841">
    <property type="entry name" value="Alpha-D-phosphohexomutase_SF"/>
</dbReference>
<gene>
    <name evidence="12" type="ORF">ADINL_2383</name>
</gene>
<dbReference type="STRING" id="267850.ADINL_2383"/>
<dbReference type="InterPro" id="IPR005843">
    <property type="entry name" value="A-D-PHexomutase_C"/>
</dbReference>
<comment type="caution">
    <text evidence="12">The sequence shown here is derived from an EMBL/GenBank/DDBJ whole genome shotgun (WGS) entry which is preliminary data.</text>
</comment>
<dbReference type="Proteomes" id="UP000027318">
    <property type="component" value="Unassembled WGS sequence"/>
</dbReference>
<dbReference type="Gene3D" id="3.40.120.10">
    <property type="entry name" value="Alpha-D-Glucose-1,6-Bisphosphate, subunit A, domain 3"/>
    <property type="match status" value="3"/>
</dbReference>
<dbReference type="Gene3D" id="3.30.310.50">
    <property type="entry name" value="Alpha-D-phosphohexomutase, C-terminal domain"/>
    <property type="match status" value="1"/>
</dbReference>
<feature type="domain" description="Alpha-D-phosphohexomutase alpha/beta/alpha" evidence="10">
    <location>
        <begin position="197"/>
        <end position="303"/>
    </location>
</feature>
<feature type="domain" description="Alpha-D-phosphohexomutase C-terminal" evidence="8">
    <location>
        <begin position="477"/>
        <end position="520"/>
    </location>
</feature>
<dbReference type="InterPro" id="IPR036900">
    <property type="entry name" value="A-D-PHexomutase_C_sf"/>
</dbReference>
<evidence type="ECO:0000256" key="6">
    <source>
        <dbReference type="ARBA" id="ARBA00023235"/>
    </source>
</evidence>
<evidence type="ECO:0000259" key="10">
    <source>
        <dbReference type="Pfam" id="PF02879"/>
    </source>
</evidence>
<dbReference type="InterPro" id="IPR016066">
    <property type="entry name" value="A-D-PHexomutase_CS"/>
</dbReference>
<evidence type="ECO:0000256" key="1">
    <source>
        <dbReference type="ARBA" id="ARBA00001946"/>
    </source>
</evidence>
<comment type="cofactor">
    <cofactor evidence="1">
        <name>Mg(2+)</name>
        <dbReference type="ChEBI" id="CHEBI:18420"/>
    </cofactor>
</comment>
<evidence type="ECO:0000256" key="2">
    <source>
        <dbReference type="ARBA" id="ARBA00010231"/>
    </source>
</evidence>
<dbReference type="GO" id="GO:0004614">
    <property type="term" value="F:phosphoglucomutase activity"/>
    <property type="evidence" value="ECO:0007669"/>
    <property type="project" value="UniProtKB-EC"/>
</dbReference>
<evidence type="ECO:0000259" key="8">
    <source>
        <dbReference type="Pfam" id="PF00408"/>
    </source>
</evidence>
<evidence type="ECO:0000259" key="11">
    <source>
        <dbReference type="Pfam" id="PF02880"/>
    </source>
</evidence>
<dbReference type="InterPro" id="IPR005846">
    <property type="entry name" value="A-D-PHexomutase_a/b/a-III"/>
</dbReference>
<reference evidence="12 13" key="1">
    <citation type="journal article" date="2005" name="Int. J. Syst. Evol. Microbiol.">
        <title>Nitrincola lacisaponensis gen. nov., sp. nov., a novel alkaliphilic bacterium isolated from an alkaline, saline lake.</title>
        <authorList>
            <person name="Dimitriu P.A."/>
            <person name="Shukla S.K."/>
            <person name="Conradt J."/>
            <person name="Marquez M.C."/>
            <person name="Ventosa A."/>
            <person name="Maglia A."/>
            <person name="Peyton B.M."/>
            <person name="Pinkart H.C."/>
            <person name="Mormile M.R."/>
        </authorList>
    </citation>
    <scope>NUCLEOTIDE SEQUENCE [LARGE SCALE GENOMIC DNA]</scope>
    <source>
        <strain evidence="12 13">4CA</strain>
    </source>
</reference>
<organism evidence="12 13">
    <name type="scientific">Nitrincola lacisaponensis</name>
    <dbReference type="NCBI Taxonomy" id="267850"/>
    <lineage>
        <taxon>Bacteria</taxon>
        <taxon>Pseudomonadati</taxon>
        <taxon>Pseudomonadota</taxon>
        <taxon>Gammaproteobacteria</taxon>
        <taxon>Oceanospirillales</taxon>
        <taxon>Oceanospirillaceae</taxon>
        <taxon>Nitrincola</taxon>
    </lineage>
</organism>
<dbReference type="PATRIC" id="fig|267850.7.peg.2351"/>
<sequence length="533" mass="58229">MQDSTITTLISAYFQKIPDPSVASQRVSFGTSGHRGTSTDGSFNQAHIWAISQAIVEYRTAAGIFGPLYLGIDTHALSEPACGSVIEVLVAQGVDVYVHPEGGFTPTPLISHAILQHNRHQPEVRADGIVITPSHNPPGDGGIKYNTPDGGPAASHVTREIQDRANALLASGFKNIKRVSLDQAKVAVKPFDFVDLYVTHLPEVIDMEAIERFGLRVAVDPMGGTSLEVWQEIARRFRIHLSIVNTVQEPTFSFMPPDHDGQIRMDCSSPHAMANLLRLRDRYDLALANDPDADRHGIVDTAGLMNPNHFLAVAVDYLLTHRPEWSPELAIGKTLVSSSILDRVVAKHGRTLYEVPVGFKWFVEGLHQKRLAFAGEESAGASFLTMVGEPWSTDKDGILLCLLAAELFAVTGKSPSQYYQELTRTLGLPYYKRIDAPATPAEKKVLGWLQASHIRSSHLVGEPITDIQVKASGNVESIGGVKVITQSGWFAARPSGTESIYKIYAESFVDESHLDQLVTEARVIVDEMLSTLA</sequence>
<protein>
    <submittedName>
        <fullName evidence="12">Phosphoglucomutase</fullName>
        <ecNumber evidence="12">5.4.2.2</ecNumber>
    </submittedName>
</protein>
<evidence type="ECO:0000256" key="7">
    <source>
        <dbReference type="RuleBase" id="RU004326"/>
    </source>
</evidence>
<comment type="similarity">
    <text evidence="2 7">Belongs to the phosphohexose mutase family.</text>
</comment>
<dbReference type="InterPro" id="IPR005844">
    <property type="entry name" value="A-D-PHexomutase_a/b/a-I"/>
</dbReference>
<feature type="domain" description="Alpha-D-phosphohexomutase alpha/beta/alpha" evidence="9">
    <location>
        <begin position="27"/>
        <end position="167"/>
    </location>
</feature>
<dbReference type="OrthoDB" id="9806956at2"/>
<dbReference type="AlphaFoldDB" id="A0A063Y0M9"/>
<dbReference type="EC" id="5.4.2.2" evidence="12"/>
<dbReference type="SUPFAM" id="SSF55957">
    <property type="entry name" value="Phosphoglucomutase, C-terminal domain"/>
    <property type="match status" value="1"/>
</dbReference>
<evidence type="ECO:0000256" key="4">
    <source>
        <dbReference type="ARBA" id="ARBA00022723"/>
    </source>
</evidence>
<dbReference type="EMBL" id="JMSZ01000032">
    <property type="protein sequence ID" value="KDE39254.1"/>
    <property type="molecule type" value="Genomic_DNA"/>
</dbReference>
<dbReference type="GO" id="GO:0000287">
    <property type="term" value="F:magnesium ion binding"/>
    <property type="evidence" value="ECO:0007669"/>
    <property type="project" value="InterPro"/>
</dbReference>
<dbReference type="Pfam" id="PF00408">
    <property type="entry name" value="PGM_PMM_IV"/>
    <property type="match status" value="1"/>
</dbReference>
<dbReference type="GO" id="GO:0008973">
    <property type="term" value="F:phosphopentomutase activity"/>
    <property type="evidence" value="ECO:0007669"/>
    <property type="project" value="TreeGrafter"/>
</dbReference>
<proteinExistence type="inferred from homology"/>
<keyword evidence="6 12" id="KW-0413">Isomerase</keyword>
<dbReference type="Pfam" id="PF02880">
    <property type="entry name" value="PGM_PMM_III"/>
    <property type="match status" value="1"/>
</dbReference>
<keyword evidence="3" id="KW-0597">Phosphoprotein</keyword>
<accession>A0A063Y0M9</accession>
<dbReference type="RefSeq" id="WP_036548143.1">
    <property type="nucleotide sequence ID" value="NZ_JMSZ01000032.1"/>
</dbReference>
<dbReference type="PROSITE" id="PS00710">
    <property type="entry name" value="PGM_PMM"/>
    <property type="match status" value="1"/>
</dbReference>
<keyword evidence="5 7" id="KW-0460">Magnesium</keyword>
<evidence type="ECO:0000256" key="5">
    <source>
        <dbReference type="ARBA" id="ARBA00022842"/>
    </source>
</evidence>
<dbReference type="Pfam" id="PF02879">
    <property type="entry name" value="PGM_PMM_II"/>
    <property type="match status" value="1"/>
</dbReference>
<dbReference type="InterPro" id="IPR005845">
    <property type="entry name" value="A-D-PHexomutase_a/b/a-II"/>
</dbReference>
<dbReference type="GO" id="GO:0006166">
    <property type="term" value="P:purine ribonucleoside salvage"/>
    <property type="evidence" value="ECO:0007669"/>
    <property type="project" value="TreeGrafter"/>
</dbReference>